<dbReference type="WBParaSite" id="nRc.2.0.1.t35171-RA">
    <property type="protein sequence ID" value="nRc.2.0.1.t35171-RA"/>
    <property type="gene ID" value="nRc.2.0.1.g35171"/>
</dbReference>
<sequence>MRKERDSVGCSKAIPYLLRNPTKEQHLDPYPKLMHFGIFCLFTRFGIYRPRHKVTLLLTVHQIQKTMLYNAVSDSQFSDSQLNDFQVNDSQVSEFPSCRRSILLGVKWTNILRKGVTRPPHNEVVDAIAPPMVKIFPTYNNERLEHSELEDYGYLK</sequence>
<evidence type="ECO:0000313" key="1">
    <source>
        <dbReference type="Proteomes" id="UP000887565"/>
    </source>
</evidence>
<proteinExistence type="predicted"/>
<dbReference type="AlphaFoldDB" id="A0A915KAN0"/>
<dbReference type="Proteomes" id="UP000887565">
    <property type="component" value="Unplaced"/>
</dbReference>
<keyword evidence="1" id="KW-1185">Reference proteome</keyword>
<name>A0A915KAN0_ROMCU</name>
<reference evidence="2" key="1">
    <citation type="submission" date="2022-11" db="UniProtKB">
        <authorList>
            <consortium name="WormBaseParasite"/>
        </authorList>
    </citation>
    <scope>IDENTIFICATION</scope>
</reference>
<accession>A0A915KAN0</accession>
<organism evidence="1 2">
    <name type="scientific">Romanomermis culicivorax</name>
    <name type="common">Nematode worm</name>
    <dbReference type="NCBI Taxonomy" id="13658"/>
    <lineage>
        <taxon>Eukaryota</taxon>
        <taxon>Metazoa</taxon>
        <taxon>Ecdysozoa</taxon>
        <taxon>Nematoda</taxon>
        <taxon>Enoplea</taxon>
        <taxon>Dorylaimia</taxon>
        <taxon>Mermithida</taxon>
        <taxon>Mermithoidea</taxon>
        <taxon>Mermithidae</taxon>
        <taxon>Romanomermis</taxon>
    </lineage>
</organism>
<evidence type="ECO:0000313" key="2">
    <source>
        <dbReference type="WBParaSite" id="nRc.2.0.1.t35171-RA"/>
    </source>
</evidence>
<protein>
    <submittedName>
        <fullName evidence="2">Uncharacterized protein</fullName>
    </submittedName>
</protein>